<protein>
    <recommendedName>
        <fullName evidence="3">Cell division protein FtsL</fullName>
    </recommendedName>
</protein>
<dbReference type="Proteomes" id="UP000231474">
    <property type="component" value="Unassembled WGS sequence"/>
</dbReference>
<organism evidence="1 2">
    <name type="scientific">Candidatus Shapirobacteria bacterium CG10_big_fil_rev_8_21_14_0_10_40_9</name>
    <dbReference type="NCBI Taxonomy" id="1974888"/>
    <lineage>
        <taxon>Bacteria</taxon>
        <taxon>Candidatus Shapironibacteriota</taxon>
    </lineage>
</organism>
<evidence type="ECO:0008006" key="3">
    <source>
        <dbReference type="Google" id="ProtNLM"/>
    </source>
</evidence>
<accession>A0A2M8L309</accession>
<name>A0A2M8L309_9BACT</name>
<reference evidence="2" key="1">
    <citation type="submission" date="2017-09" db="EMBL/GenBank/DDBJ databases">
        <title>Depth-based differentiation of microbial function through sediment-hosted aquifers and enrichment of novel symbionts in the deep terrestrial subsurface.</title>
        <authorList>
            <person name="Probst A.J."/>
            <person name="Ladd B."/>
            <person name="Jarett J.K."/>
            <person name="Geller-Mcgrath D.E."/>
            <person name="Sieber C.M.K."/>
            <person name="Emerson J.B."/>
            <person name="Anantharaman K."/>
            <person name="Thomas B.C."/>
            <person name="Malmstrom R."/>
            <person name="Stieglmeier M."/>
            <person name="Klingl A."/>
            <person name="Woyke T."/>
            <person name="Ryan C.M."/>
            <person name="Banfield J.F."/>
        </authorList>
    </citation>
    <scope>NUCLEOTIDE SEQUENCE [LARGE SCALE GENOMIC DNA]</scope>
</reference>
<sequence>MKSKKILFAIFGLVLTLALAKVFFSNTLSTTGGKIAMLEKEASNLDLENSLLGEEIVKLSSLSRISSEAENLGFGKPNLVSNLTSEIPVALK</sequence>
<comment type="caution">
    <text evidence="1">The sequence shown here is derived from an EMBL/GenBank/DDBJ whole genome shotgun (WGS) entry which is preliminary data.</text>
</comment>
<dbReference type="EMBL" id="PFEK01000066">
    <property type="protein sequence ID" value="PJE67257.1"/>
    <property type="molecule type" value="Genomic_DNA"/>
</dbReference>
<gene>
    <name evidence="1" type="ORF">COU95_03450</name>
</gene>
<dbReference type="AlphaFoldDB" id="A0A2M8L309"/>
<evidence type="ECO:0000313" key="2">
    <source>
        <dbReference type="Proteomes" id="UP000231474"/>
    </source>
</evidence>
<evidence type="ECO:0000313" key="1">
    <source>
        <dbReference type="EMBL" id="PJE67257.1"/>
    </source>
</evidence>
<proteinExistence type="predicted"/>